<protein>
    <recommendedName>
        <fullName evidence="2">HTH cro/C1-type domain-containing protein</fullName>
    </recommendedName>
</protein>
<dbReference type="RefSeq" id="WP_104480681.1">
    <property type="nucleotide sequence ID" value="NZ_CP154825.1"/>
</dbReference>
<name>A0A2S6GM14_9PSEU</name>
<dbReference type="EMBL" id="PTIX01000011">
    <property type="protein sequence ID" value="PPK66213.1"/>
    <property type="molecule type" value="Genomic_DNA"/>
</dbReference>
<evidence type="ECO:0000313" key="4">
    <source>
        <dbReference type="Proteomes" id="UP000239203"/>
    </source>
</evidence>
<dbReference type="InterPro" id="IPR001387">
    <property type="entry name" value="Cro/C1-type_HTH"/>
</dbReference>
<accession>A0A2S6GM14</accession>
<dbReference type="GO" id="GO:0003677">
    <property type="term" value="F:DNA binding"/>
    <property type="evidence" value="ECO:0007669"/>
    <property type="project" value="InterPro"/>
</dbReference>
<keyword evidence="4" id="KW-1185">Reference proteome</keyword>
<dbReference type="InterPro" id="IPR010982">
    <property type="entry name" value="Lambda_DNA-bd_dom_sf"/>
</dbReference>
<dbReference type="CDD" id="cd00093">
    <property type="entry name" value="HTH_XRE"/>
    <property type="match status" value="1"/>
</dbReference>
<dbReference type="Gene3D" id="1.10.260.40">
    <property type="entry name" value="lambda repressor-like DNA-binding domains"/>
    <property type="match status" value="2"/>
</dbReference>
<dbReference type="AlphaFoldDB" id="A0A2S6GM14"/>
<evidence type="ECO:0000313" key="3">
    <source>
        <dbReference type="EMBL" id="PPK66213.1"/>
    </source>
</evidence>
<dbReference type="PROSITE" id="PS50943">
    <property type="entry name" value="HTH_CROC1"/>
    <property type="match status" value="1"/>
</dbReference>
<organism evidence="3 4">
    <name type="scientific">Actinokineospora auranticolor</name>
    <dbReference type="NCBI Taxonomy" id="155976"/>
    <lineage>
        <taxon>Bacteria</taxon>
        <taxon>Bacillati</taxon>
        <taxon>Actinomycetota</taxon>
        <taxon>Actinomycetes</taxon>
        <taxon>Pseudonocardiales</taxon>
        <taxon>Pseudonocardiaceae</taxon>
        <taxon>Actinokineospora</taxon>
    </lineage>
</organism>
<reference evidence="3 4" key="1">
    <citation type="submission" date="2018-02" db="EMBL/GenBank/DDBJ databases">
        <title>Genomic Encyclopedia of Archaeal and Bacterial Type Strains, Phase II (KMG-II): from individual species to whole genera.</title>
        <authorList>
            <person name="Goeker M."/>
        </authorList>
    </citation>
    <scope>NUCLEOTIDE SEQUENCE [LARGE SCALE GENOMIC DNA]</scope>
    <source>
        <strain evidence="3 4">YU 961-1</strain>
    </source>
</reference>
<feature type="domain" description="HTH cro/C1-type" evidence="2">
    <location>
        <begin position="215"/>
        <end position="247"/>
    </location>
</feature>
<proteinExistence type="predicted"/>
<dbReference type="SMART" id="SM00530">
    <property type="entry name" value="HTH_XRE"/>
    <property type="match status" value="2"/>
</dbReference>
<sequence length="253" mass="26892">MTGVPPGTRQDPSGTTRPAREAFTRDLGRALRGRRATLGFGLARVAAATGLRPGTLDSYERGAKALAPYRFVPLCRALDLTPHHLLLAAVTGDVVGVLGRHRVLPPLLSVDPRRLPTPVASAPWAGPARAVHLPLAWIQDHADRAGLDAVTVLAHLRPARLPPWTPGPPSSSASREAFTRRLGIRLARARLAHRWTLATTARAVTAASGTPIALSTLHSYESGERAASLHRVVEIARVLGICPAAALIHADRP</sequence>
<feature type="region of interest" description="Disordered" evidence="1">
    <location>
        <begin position="1"/>
        <end position="20"/>
    </location>
</feature>
<comment type="caution">
    <text evidence="3">The sequence shown here is derived from an EMBL/GenBank/DDBJ whole genome shotgun (WGS) entry which is preliminary data.</text>
</comment>
<gene>
    <name evidence="3" type="ORF">CLV40_111177</name>
</gene>
<dbReference type="SUPFAM" id="SSF47413">
    <property type="entry name" value="lambda repressor-like DNA-binding domains"/>
    <property type="match status" value="2"/>
</dbReference>
<evidence type="ECO:0000259" key="2">
    <source>
        <dbReference type="PROSITE" id="PS50943"/>
    </source>
</evidence>
<evidence type="ECO:0000256" key="1">
    <source>
        <dbReference type="SAM" id="MobiDB-lite"/>
    </source>
</evidence>
<dbReference type="Proteomes" id="UP000239203">
    <property type="component" value="Unassembled WGS sequence"/>
</dbReference>